<keyword evidence="3" id="KW-1185">Reference proteome</keyword>
<proteinExistence type="predicted"/>
<name>A0A9P6DEZ5_PLEER</name>
<dbReference type="Proteomes" id="UP000807025">
    <property type="component" value="Unassembled WGS sequence"/>
</dbReference>
<protein>
    <submittedName>
        <fullName evidence="2">Uncharacterized protein</fullName>
    </submittedName>
</protein>
<feature type="region of interest" description="Disordered" evidence="1">
    <location>
        <begin position="57"/>
        <end position="169"/>
    </location>
</feature>
<evidence type="ECO:0000313" key="3">
    <source>
        <dbReference type="Proteomes" id="UP000807025"/>
    </source>
</evidence>
<evidence type="ECO:0000256" key="1">
    <source>
        <dbReference type="SAM" id="MobiDB-lite"/>
    </source>
</evidence>
<dbReference type="EMBL" id="MU154591">
    <property type="protein sequence ID" value="KAF9493045.1"/>
    <property type="molecule type" value="Genomic_DNA"/>
</dbReference>
<dbReference type="OrthoDB" id="3249923at2759"/>
<accession>A0A9P6DEZ5</accession>
<gene>
    <name evidence="2" type="ORF">BDN71DRAFT_1572335</name>
</gene>
<dbReference type="AlphaFoldDB" id="A0A9P6DEZ5"/>
<reference evidence="2" key="1">
    <citation type="submission" date="2020-11" db="EMBL/GenBank/DDBJ databases">
        <authorList>
            <consortium name="DOE Joint Genome Institute"/>
            <person name="Ahrendt S."/>
            <person name="Riley R."/>
            <person name="Andreopoulos W."/>
            <person name="Labutti K."/>
            <person name="Pangilinan J."/>
            <person name="Ruiz-Duenas F.J."/>
            <person name="Barrasa J.M."/>
            <person name="Sanchez-Garcia M."/>
            <person name="Camarero S."/>
            <person name="Miyauchi S."/>
            <person name="Serrano A."/>
            <person name="Linde D."/>
            <person name="Babiker R."/>
            <person name="Drula E."/>
            <person name="Ayuso-Fernandez I."/>
            <person name="Pacheco R."/>
            <person name="Padilla G."/>
            <person name="Ferreira P."/>
            <person name="Barriuso J."/>
            <person name="Kellner H."/>
            <person name="Castanera R."/>
            <person name="Alfaro M."/>
            <person name="Ramirez L."/>
            <person name="Pisabarro A.G."/>
            <person name="Kuo A."/>
            <person name="Tritt A."/>
            <person name="Lipzen A."/>
            <person name="He G."/>
            <person name="Yan M."/>
            <person name="Ng V."/>
            <person name="Cullen D."/>
            <person name="Martin F."/>
            <person name="Rosso M.-N."/>
            <person name="Henrissat B."/>
            <person name="Hibbett D."/>
            <person name="Martinez A.T."/>
            <person name="Grigoriev I.V."/>
        </authorList>
    </citation>
    <scope>NUCLEOTIDE SEQUENCE</scope>
    <source>
        <strain evidence="2">ATCC 90797</strain>
    </source>
</reference>
<evidence type="ECO:0000313" key="2">
    <source>
        <dbReference type="EMBL" id="KAF9493045.1"/>
    </source>
</evidence>
<sequence>MDEPNEVPRPSVSDEAEASAVAALLEEVASPPSTTPGTPSAAQALDETQLSVPYVNVSSVPLLPPPTSPPVEQLIVLPPSAHLRSSQPQLPPPSSPATSLSDPVAAHPDASASPHEIKPKTPLPATIYLPEKPSPTSTQPPQAACPPSSRPANLPARCPTPPPKENPLGPAARYPYLPYVSEYGGPTMFYSCRPGGPRLYDLLGTLPMEPFGLMAWYILDIEEEMFDEDHIADELKVVLALWGRWIFLHRMEFLADYYRGVIMFVDEYWRMIHRAAGWDALRWHLVILKASKFLTFIDIAKVLKHYEYLIGMEYWEK</sequence>
<organism evidence="2 3">
    <name type="scientific">Pleurotus eryngii</name>
    <name type="common">Boletus of the steppes</name>
    <dbReference type="NCBI Taxonomy" id="5323"/>
    <lineage>
        <taxon>Eukaryota</taxon>
        <taxon>Fungi</taxon>
        <taxon>Dikarya</taxon>
        <taxon>Basidiomycota</taxon>
        <taxon>Agaricomycotina</taxon>
        <taxon>Agaricomycetes</taxon>
        <taxon>Agaricomycetidae</taxon>
        <taxon>Agaricales</taxon>
        <taxon>Pleurotineae</taxon>
        <taxon>Pleurotaceae</taxon>
        <taxon>Pleurotus</taxon>
    </lineage>
</organism>
<comment type="caution">
    <text evidence="2">The sequence shown here is derived from an EMBL/GenBank/DDBJ whole genome shotgun (WGS) entry which is preliminary data.</text>
</comment>